<dbReference type="InterPro" id="IPR000014">
    <property type="entry name" value="PAS"/>
</dbReference>
<dbReference type="InterPro" id="IPR003594">
    <property type="entry name" value="HATPase_dom"/>
</dbReference>
<dbReference type="InterPro" id="IPR001610">
    <property type="entry name" value="PAC"/>
</dbReference>
<dbReference type="CDD" id="cd00082">
    <property type="entry name" value="HisKA"/>
    <property type="match status" value="1"/>
</dbReference>
<dbReference type="PANTHER" id="PTHR43065:SF10">
    <property type="entry name" value="PEROXIDE STRESS-ACTIVATED HISTIDINE KINASE MAK3"/>
    <property type="match status" value="1"/>
</dbReference>
<dbReference type="NCBIfam" id="TIGR00229">
    <property type="entry name" value="sensory_box"/>
    <property type="match status" value="1"/>
</dbReference>
<dbReference type="PRINTS" id="PR00344">
    <property type="entry name" value="BCTRLSENSOR"/>
</dbReference>
<dbReference type="InterPro" id="IPR000700">
    <property type="entry name" value="PAS-assoc_C"/>
</dbReference>
<evidence type="ECO:0000256" key="9">
    <source>
        <dbReference type="SAM" id="Phobius"/>
    </source>
</evidence>
<dbReference type="SUPFAM" id="SSF55785">
    <property type="entry name" value="PYP-like sensor domain (PAS domain)"/>
    <property type="match status" value="1"/>
</dbReference>
<dbReference type="InterPro" id="IPR013655">
    <property type="entry name" value="PAS_fold_3"/>
</dbReference>
<dbReference type="EMBL" id="CP016172">
    <property type="protein sequence ID" value="ANN76596.1"/>
    <property type="molecule type" value="Genomic_DNA"/>
</dbReference>
<keyword evidence="9" id="KW-0812">Transmembrane</keyword>
<comment type="catalytic activity">
    <reaction evidence="1">
        <text>ATP + protein L-histidine = ADP + protein N-phospho-L-histidine.</text>
        <dbReference type="EC" id="2.7.13.3"/>
    </reaction>
</comment>
<keyword evidence="6" id="KW-0418">Kinase</keyword>
<feature type="transmembrane region" description="Helical" evidence="9">
    <location>
        <begin position="15"/>
        <end position="31"/>
    </location>
</feature>
<dbReference type="Gene3D" id="3.30.565.10">
    <property type="entry name" value="Histidine kinase-like ATPase, C-terminal domain"/>
    <property type="match status" value="1"/>
</dbReference>
<dbReference type="SMART" id="SM00086">
    <property type="entry name" value="PAC"/>
    <property type="match status" value="1"/>
</dbReference>
<dbReference type="SUPFAM" id="SSF47384">
    <property type="entry name" value="Homodimeric domain of signal transducing histidine kinase"/>
    <property type="match status" value="1"/>
</dbReference>
<evidence type="ECO:0000256" key="1">
    <source>
        <dbReference type="ARBA" id="ARBA00000085"/>
    </source>
</evidence>
<keyword evidence="3" id="KW-0597">Phosphoprotein</keyword>
<dbReference type="Pfam" id="PF00512">
    <property type="entry name" value="HisKA"/>
    <property type="match status" value="1"/>
</dbReference>
<dbReference type="InterPro" id="IPR003661">
    <property type="entry name" value="HisK_dim/P_dom"/>
</dbReference>
<dbReference type="Gene3D" id="2.10.70.100">
    <property type="match status" value="1"/>
</dbReference>
<feature type="transmembrane region" description="Helical" evidence="9">
    <location>
        <begin position="37"/>
        <end position="56"/>
    </location>
</feature>
<dbReference type="AlphaFoldDB" id="A0A193GAV1"/>
<sequence>MPPLLPAAPAGRRRVLLPAVSIAIMAAIFAVDAFTTLHIAIAVMYVTVVLLSVNFLSRKGVLALTLACMGLTVVGYVMSSAQGDTSFALARCVVSLAAIATTCCLALQNMAVTENLLAEQEALRRSEAFLAGTQRLSRTGSVSCAMPGTRMAWSDEAARIFGHDPSVTPSMELVLARSHPDDRPAVLRAFRAAEAGENAIDIEHRLLMPDGSIKHVRFLAAARAAANGNREYLGALMDITETRQAEARLQRLQSELAHASRVSTLGELTASIAHEVNQPLTAIMSNGEAGLRWLGRAQPDLDEARASMARIVDETVRATEVIGRIRALAQNRAPCHDMLHVNELVRESLLLVGHEAARQRCPIRTETSAALPRVMGDRVQLQQVLINLIINGMQAMAEVSDRPRLITIRTRVLEDRSVCVSVQDRGTGLRDSDLARMFDAFYTTRANGMGMGLSISRSIIDAHEGRLWAENNDDGPGATVSFTLPPRPAAHTLV</sequence>
<evidence type="ECO:0000256" key="3">
    <source>
        <dbReference type="ARBA" id="ARBA00022553"/>
    </source>
</evidence>
<dbReference type="InterPro" id="IPR004358">
    <property type="entry name" value="Sig_transdc_His_kin-like_C"/>
</dbReference>
<dbReference type="Pfam" id="PF02518">
    <property type="entry name" value="HATPase_c"/>
    <property type="match status" value="1"/>
</dbReference>
<reference evidence="12 13" key="1">
    <citation type="submission" date="2016-06" db="EMBL/GenBank/DDBJ databases">
        <title>Complete genome sequences of Bordetella bronchialis and Bordetella flabilis.</title>
        <authorList>
            <person name="LiPuma J.J."/>
            <person name="Spilker T."/>
        </authorList>
    </citation>
    <scope>NUCLEOTIDE SEQUENCE [LARGE SCALE GENOMIC DNA]</scope>
    <source>
        <strain evidence="12 13">AU10664</strain>
    </source>
</reference>
<protein>
    <recommendedName>
        <fullName evidence="2">histidine kinase</fullName>
        <ecNumber evidence="2">2.7.13.3</ecNumber>
    </recommendedName>
</protein>
<keyword evidence="4" id="KW-0808">Transferase</keyword>
<dbReference type="Gene3D" id="3.30.450.20">
    <property type="entry name" value="PAS domain"/>
    <property type="match status" value="1"/>
</dbReference>
<evidence type="ECO:0000313" key="12">
    <source>
        <dbReference type="EMBL" id="ANN76596.1"/>
    </source>
</evidence>
<feature type="transmembrane region" description="Helical" evidence="9">
    <location>
        <begin position="61"/>
        <end position="81"/>
    </location>
</feature>
<dbReference type="Pfam" id="PF08447">
    <property type="entry name" value="PAS_3"/>
    <property type="match status" value="1"/>
</dbReference>
<dbReference type="Gene3D" id="6.10.250.2580">
    <property type="match status" value="1"/>
</dbReference>
<proteinExistence type="predicted"/>
<dbReference type="InterPro" id="IPR036097">
    <property type="entry name" value="HisK_dim/P_sf"/>
</dbReference>
<evidence type="ECO:0000256" key="5">
    <source>
        <dbReference type="ARBA" id="ARBA00022741"/>
    </source>
</evidence>
<dbReference type="PROSITE" id="PS50109">
    <property type="entry name" value="HIS_KIN"/>
    <property type="match status" value="1"/>
</dbReference>
<name>A0A193GAV1_9BORD</name>
<feature type="domain" description="PAC" evidence="11">
    <location>
        <begin position="200"/>
        <end position="251"/>
    </location>
</feature>
<dbReference type="InterPro" id="IPR005467">
    <property type="entry name" value="His_kinase_dom"/>
</dbReference>
<keyword evidence="9" id="KW-1133">Transmembrane helix</keyword>
<dbReference type="PANTHER" id="PTHR43065">
    <property type="entry name" value="SENSOR HISTIDINE KINASE"/>
    <property type="match status" value="1"/>
</dbReference>
<dbReference type="RefSeq" id="WP_066654718.1">
    <property type="nucleotide sequence ID" value="NZ_CBCSCL010000044.1"/>
</dbReference>
<dbReference type="SMART" id="SM00387">
    <property type="entry name" value="HATPase_c"/>
    <property type="match status" value="1"/>
</dbReference>
<dbReference type="OrthoDB" id="8559580at2"/>
<evidence type="ECO:0000259" key="11">
    <source>
        <dbReference type="PROSITE" id="PS50113"/>
    </source>
</evidence>
<dbReference type="SMART" id="SM00388">
    <property type="entry name" value="HisKA"/>
    <property type="match status" value="1"/>
</dbReference>
<dbReference type="InterPro" id="IPR035965">
    <property type="entry name" value="PAS-like_dom_sf"/>
</dbReference>
<feature type="domain" description="Histidine kinase" evidence="10">
    <location>
        <begin position="271"/>
        <end position="488"/>
    </location>
</feature>
<dbReference type="KEGG" id="bfz:BAU07_05220"/>
<keyword evidence="7" id="KW-0067">ATP-binding</keyword>
<keyword evidence="13" id="KW-1185">Reference proteome</keyword>
<keyword evidence="8" id="KW-0902">Two-component regulatory system</keyword>
<accession>A0A193GAV1</accession>
<evidence type="ECO:0000313" key="13">
    <source>
        <dbReference type="Proteomes" id="UP000091926"/>
    </source>
</evidence>
<dbReference type="EC" id="2.7.13.3" evidence="2"/>
<dbReference type="InterPro" id="IPR036890">
    <property type="entry name" value="HATPase_C_sf"/>
</dbReference>
<evidence type="ECO:0000259" key="10">
    <source>
        <dbReference type="PROSITE" id="PS50109"/>
    </source>
</evidence>
<dbReference type="CDD" id="cd00130">
    <property type="entry name" value="PAS"/>
    <property type="match status" value="1"/>
</dbReference>
<evidence type="ECO:0000256" key="8">
    <source>
        <dbReference type="ARBA" id="ARBA00023012"/>
    </source>
</evidence>
<dbReference type="STRING" id="463014.BAU07_05220"/>
<dbReference type="SUPFAM" id="SSF55874">
    <property type="entry name" value="ATPase domain of HSP90 chaperone/DNA topoisomerase II/histidine kinase"/>
    <property type="match status" value="1"/>
</dbReference>
<evidence type="ECO:0000256" key="2">
    <source>
        <dbReference type="ARBA" id="ARBA00012438"/>
    </source>
</evidence>
<evidence type="ECO:0000256" key="4">
    <source>
        <dbReference type="ARBA" id="ARBA00022679"/>
    </source>
</evidence>
<dbReference type="PROSITE" id="PS50113">
    <property type="entry name" value="PAC"/>
    <property type="match status" value="1"/>
</dbReference>
<organism evidence="12 13">
    <name type="scientific">Bordetella flabilis</name>
    <dbReference type="NCBI Taxonomy" id="463014"/>
    <lineage>
        <taxon>Bacteria</taxon>
        <taxon>Pseudomonadati</taxon>
        <taxon>Pseudomonadota</taxon>
        <taxon>Betaproteobacteria</taxon>
        <taxon>Burkholderiales</taxon>
        <taxon>Alcaligenaceae</taxon>
        <taxon>Bordetella</taxon>
    </lineage>
</organism>
<dbReference type="GO" id="GO:0000155">
    <property type="term" value="F:phosphorelay sensor kinase activity"/>
    <property type="evidence" value="ECO:0007669"/>
    <property type="project" value="InterPro"/>
</dbReference>
<dbReference type="Proteomes" id="UP000091926">
    <property type="component" value="Chromosome"/>
</dbReference>
<evidence type="ECO:0000256" key="6">
    <source>
        <dbReference type="ARBA" id="ARBA00022777"/>
    </source>
</evidence>
<dbReference type="GO" id="GO:0005524">
    <property type="term" value="F:ATP binding"/>
    <property type="evidence" value="ECO:0007669"/>
    <property type="project" value="UniProtKB-KW"/>
</dbReference>
<keyword evidence="5" id="KW-0547">Nucleotide-binding</keyword>
<keyword evidence="9" id="KW-0472">Membrane</keyword>
<evidence type="ECO:0000256" key="7">
    <source>
        <dbReference type="ARBA" id="ARBA00022840"/>
    </source>
</evidence>
<gene>
    <name evidence="12" type="ORF">BAU07_05220</name>
</gene>
<dbReference type="Gene3D" id="1.10.287.130">
    <property type="match status" value="1"/>
</dbReference>